<feature type="domain" description="ABC transporter" evidence="8">
    <location>
        <begin position="10"/>
        <end position="240"/>
    </location>
</feature>
<evidence type="ECO:0000256" key="1">
    <source>
        <dbReference type="ARBA" id="ARBA00022448"/>
    </source>
</evidence>
<dbReference type="InterPro" id="IPR027417">
    <property type="entry name" value="P-loop_NTPase"/>
</dbReference>
<name>A0A918F884_AGRME</name>
<evidence type="ECO:0000256" key="6">
    <source>
        <dbReference type="ARBA" id="ARBA00022967"/>
    </source>
</evidence>
<evidence type="ECO:0000256" key="4">
    <source>
        <dbReference type="ARBA" id="ARBA00022741"/>
    </source>
</evidence>
<dbReference type="GO" id="GO:0005524">
    <property type="term" value="F:ATP binding"/>
    <property type="evidence" value="ECO:0007669"/>
    <property type="project" value="UniProtKB-KW"/>
</dbReference>
<reference evidence="9" key="2">
    <citation type="submission" date="2020-09" db="EMBL/GenBank/DDBJ databases">
        <authorList>
            <person name="Sun Q."/>
            <person name="Ohkuma M."/>
        </authorList>
    </citation>
    <scope>NUCLEOTIDE SEQUENCE</scope>
    <source>
        <strain evidence="9">JCM 3346</strain>
    </source>
</reference>
<dbReference type="CDD" id="cd03293">
    <property type="entry name" value="ABC_NrtD_SsuB_transporters"/>
    <property type="match status" value="1"/>
</dbReference>
<accession>A0A918F884</accession>
<dbReference type="SUPFAM" id="SSF52540">
    <property type="entry name" value="P-loop containing nucleoside triphosphate hydrolases"/>
    <property type="match status" value="1"/>
</dbReference>
<dbReference type="EMBL" id="BMRJ01000001">
    <property type="protein sequence ID" value="GGR14794.1"/>
    <property type="molecule type" value="Genomic_DNA"/>
</dbReference>
<dbReference type="PANTHER" id="PTHR42788">
    <property type="entry name" value="TAURINE IMPORT ATP-BINDING PROTEIN-RELATED"/>
    <property type="match status" value="1"/>
</dbReference>
<keyword evidence="5" id="KW-0067">ATP-binding</keyword>
<gene>
    <name evidence="9" type="primary">ssuB</name>
    <name evidence="9" type="ORF">GCM10010196_04310</name>
</gene>
<evidence type="ECO:0000256" key="7">
    <source>
        <dbReference type="ARBA" id="ARBA00023136"/>
    </source>
</evidence>
<proteinExistence type="predicted"/>
<evidence type="ECO:0000256" key="3">
    <source>
        <dbReference type="ARBA" id="ARBA00022519"/>
    </source>
</evidence>
<dbReference type="PROSITE" id="PS50893">
    <property type="entry name" value="ABC_TRANSPORTER_2"/>
    <property type="match status" value="1"/>
</dbReference>
<dbReference type="InterPro" id="IPR003593">
    <property type="entry name" value="AAA+_ATPase"/>
</dbReference>
<dbReference type="SMART" id="SM00382">
    <property type="entry name" value="AAA"/>
    <property type="match status" value="1"/>
</dbReference>
<organism evidence="9 10">
    <name type="scientific">Agromyces mediolanus</name>
    <name type="common">Corynebacterium mediolanum</name>
    <dbReference type="NCBI Taxonomy" id="41986"/>
    <lineage>
        <taxon>Bacteria</taxon>
        <taxon>Bacillati</taxon>
        <taxon>Actinomycetota</taxon>
        <taxon>Actinomycetes</taxon>
        <taxon>Micrococcales</taxon>
        <taxon>Microbacteriaceae</taxon>
        <taxon>Agromyces</taxon>
    </lineage>
</organism>
<keyword evidence="3" id="KW-0997">Cell inner membrane</keyword>
<dbReference type="RefSeq" id="WP_189083663.1">
    <property type="nucleotide sequence ID" value="NZ_BMRJ01000001.1"/>
</dbReference>
<protein>
    <submittedName>
        <fullName evidence="9">ABC transporter</fullName>
    </submittedName>
</protein>
<evidence type="ECO:0000256" key="5">
    <source>
        <dbReference type="ARBA" id="ARBA00022840"/>
    </source>
</evidence>
<dbReference type="AlphaFoldDB" id="A0A918F884"/>
<evidence type="ECO:0000313" key="10">
    <source>
        <dbReference type="Proteomes" id="UP000610303"/>
    </source>
</evidence>
<dbReference type="Proteomes" id="UP000610303">
    <property type="component" value="Unassembled WGS sequence"/>
</dbReference>
<dbReference type="GO" id="GO:0016887">
    <property type="term" value="F:ATP hydrolysis activity"/>
    <property type="evidence" value="ECO:0007669"/>
    <property type="project" value="InterPro"/>
</dbReference>
<keyword evidence="4" id="KW-0547">Nucleotide-binding</keyword>
<dbReference type="InterPro" id="IPR017871">
    <property type="entry name" value="ABC_transporter-like_CS"/>
</dbReference>
<keyword evidence="6" id="KW-1278">Translocase</keyword>
<dbReference type="Pfam" id="PF00005">
    <property type="entry name" value="ABC_tran"/>
    <property type="match status" value="1"/>
</dbReference>
<dbReference type="InterPro" id="IPR003439">
    <property type="entry name" value="ABC_transporter-like_ATP-bd"/>
</dbReference>
<sequence>MTTTAAPPTLHVDGLTMAYGASAPVFADVELTVAGGEIVCIVGPSGVGKTTLLRCLSGLLQPRAGEVRLDEARVSGPPREIGLVFQDYSRSLMPWMTALDNVAFPLQGRGVGRSERDALADAALAQVGLGHAASRYPWQLSGGMQQRVAIARALAYGAPILIMDEPFASVDAQTRLELEDLVLELRRTLGLSVVIVTHDVDEAVYLSDRIVVLAQSPARVVEVLDVELGAARDQLATRATAEFSRVRTAVLTHIREGTRPAGGS</sequence>
<keyword evidence="7" id="KW-0472">Membrane</keyword>
<evidence type="ECO:0000259" key="8">
    <source>
        <dbReference type="PROSITE" id="PS50893"/>
    </source>
</evidence>
<evidence type="ECO:0000313" key="9">
    <source>
        <dbReference type="EMBL" id="GGR14794.1"/>
    </source>
</evidence>
<dbReference type="InterPro" id="IPR050166">
    <property type="entry name" value="ABC_transporter_ATP-bind"/>
</dbReference>
<dbReference type="Gene3D" id="3.40.50.300">
    <property type="entry name" value="P-loop containing nucleotide triphosphate hydrolases"/>
    <property type="match status" value="1"/>
</dbReference>
<evidence type="ECO:0000256" key="2">
    <source>
        <dbReference type="ARBA" id="ARBA00022475"/>
    </source>
</evidence>
<keyword evidence="2" id="KW-1003">Cell membrane</keyword>
<reference evidence="9" key="1">
    <citation type="journal article" date="2014" name="Int. J. Syst. Evol. Microbiol.">
        <title>Complete genome sequence of Corynebacterium casei LMG S-19264T (=DSM 44701T), isolated from a smear-ripened cheese.</title>
        <authorList>
            <consortium name="US DOE Joint Genome Institute (JGI-PGF)"/>
            <person name="Walter F."/>
            <person name="Albersmeier A."/>
            <person name="Kalinowski J."/>
            <person name="Ruckert C."/>
        </authorList>
    </citation>
    <scope>NUCLEOTIDE SEQUENCE</scope>
    <source>
        <strain evidence="9">JCM 3346</strain>
    </source>
</reference>
<dbReference type="PROSITE" id="PS00211">
    <property type="entry name" value="ABC_TRANSPORTER_1"/>
    <property type="match status" value="1"/>
</dbReference>
<keyword evidence="10" id="KW-1185">Reference proteome</keyword>
<keyword evidence="1" id="KW-0813">Transport</keyword>
<comment type="caution">
    <text evidence="9">The sequence shown here is derived from an EMBL/GenBank/DDBJ whole genome shotgun (WGS) entry which is preliminary data.</text>
</comment>
<dbReference type="PANTHER" id="PTHR42788:SF18">
    <property type="entry name" value="TAURINE IMPORT ATP-BINDING PROTEIN TAUB"/>
    <property type="match status" value="1"/>
</dbReference>